<dbReference type="GO" id="GO:0030048">
    <property type="term" value="P:actin filament-based movement"/>
    <property type="evidence" value="ECO:0007669"/>
    <property type="project" value="UniProtKB-ARBA"/>
</dbReference>
<keyword evidence="6 7" id="KW-0009">Actin-binding</keyword>
<feature type="region of interest" description="Disordered" evidence="8">
    <location>
        <begin position="1448"/>
        <end position="1477"/>
    </location>
</feature>
<dbReference type="Gene3D" id="3.40.850.10">
    <property type="entry name" value="Kinesin motor domain"/>
    <property type="match status" value="1"/>
</dbReference>
<protein>
    <recommendedName>
        <fullName evidence="12">Myosin-J heavy chain</fullName>
    </recommendedName>
</protein>
<organism evidence="11">
    <name type="scientific">Auxenochlorella protothecoides</name>
    <name type="common">Green microalga</name>
    <name type="synonym">Chlorella protothecoides</name>
    <dbReference type="NCBI Taxonomy" id="3075"/>
    <lineage>
        <taxon>Eukaryota</taxon>
        <taxon>Viridiplantae</taxon>
        <taxon>Chlorophyta</taxon>
        <taxon>core chlorophytes</taxon>
        <taxon>Trebouxiophyceae</taxon>
        <taxon>Chlorellales</taxon>
        <taxon>Chlorellaceae</taxon>
        <taxon>Auxenochlorella</taxon>
    </lineage>
</organism>
<dbReference type="Gene3D" id="6.20.240.20">
    <property type="match status" value="1"/>
</dbReference>
<evidence type="ECO:0000256" key="2">
    <source>
        <dbReference type="ARBA" id="ARBA00022840"/>
    </source>
</evidence>
<evidence type="ECO:0008006" key="12">
    <source>
        <dbReference type="Google" id="ProtNLM"/>
    </source>
</evidence>
<proteinExistence type="inferred from homology"/>
<feature type="compositionally biased region" description="Low complexity" evidence="8">
    <location>
        <begin position="1273"/>
        <end position="1288"/>
    </location>
</feature>
<dbReference type="SMART" id="SM00242">
    <property type="entry name" value="MYSc"/>
    <property type="match status" value="1"/>
</dbReference>
<dbReference type="PROSITE" id="PS50096">
    <property type="entry name" value="IQ"/>
    <property type="match status" value="5"/>
</dbReference>
<keyword evidence="1 7" id="KW-0547">Nucleotide-binding</keyword>
<feature type="region of interest" description="Actin-binding" evidence="7">
    <location>
        <begin position="691"/>
        <end position="713"/>
    </location>
</feature>
<dbReference type="Gene3D" id="1.20.120.720">
    <property type="entry name" value="Myosin VI head, motor domain, U50 subdomain"/>
    <property type="match status" value="1"/>
</dbReference>
<dbReference type="PANTHER" id="PTHR13140">
    <property type="entry name" value="MYOSIN"/>
    <property type="match status" value="1"/>
</dbReference>
<dbReference type="InterPro" id="IPR036961">
    <property type="entry name" value="Kinesin_motor_dom_sf"/>
</dbReference>
<evidence type="ECO:0000256" key="6">
    <source>
        <dbReference type="ARBA" id="ARBA00023203"/>
    </source>
</evidence>
<dbReference type="GO" id="GO:0005737">
    <property type="term" value="C:cytoplasm"/>
    <property type="evidence" value="ECO:0007669"/>
    <property type="project" value="TreeGrafter"/>
</dbReference>
<dbReference type="InterPro" id="IPR002710">
    <property type="entry name" value="Dilute_dom"/>
</dbReference>
<accession>A0A1D2A3U0</accession>
<evidence type="ECO:0000256" key="1">
    <source>
        <dbReference type="ARBA" id="ARBA00022741"/>
    </source>
</evidence>
<keyword evidence="3" id="KW-0175">Coiled coil</keyword>
<dbReference type="GO" id="GO:0000146">
    <property type="term" value="F:microfilament motor activity"/>
    <property type="evidence" value="ECO:0007669"/>
    <property type="project" value="TreeGrafter"/>
</dbReference>
<reference evidence="11" key="1">
    <citation type="submission" date="2015-08" db="EMBL/GenBank/DDBJ databases">
        <authorList>
            <person name="Babu N.S."/>
            <person name="Beckwith C.J."/>
            <person name="Beseler K.G."/>
            <person name="Brison A."/>
            <person name="Carone J.V."/>
            <person name="Caskin T.P."/>
            <person name="Diamond M."/>
            <person name="Durham M.E."/>
            <person name="Foxe J.M."/>
            <person name="Go M."/>
            <person name="Henderson B.A."/>
            <person name="Jones I.B."/>
            <person name="McGettigan J.A."/>
            <person name="Micheletti S.J."/>
            <person name="Nasrallah M.E."/>
            <person name="Ortiz D."/>
            <person name="Piller C.R."/>
            <person name="Privatt S.R."/>
            <person name="Schneider S.L."/>
            <person name="Sharp S."/>
            <person name="Smith T.C."/>
            <person name="Stanton J.D."/>
            <person name="Ullery H.E."/>
            <person name="Wilson R.J."/>
            <person name="Serrano M.G."/>
            <person name="Buck G."/>
            <person name="Lee V."/>
            <person name="Wang Y."/>
            <person name="Carvalho R."/>
            <person name="Voegtly L."/>
            <person name="Shi R."/>
            <person name="Duckworth R."/>
            <person name="Johnson A."/>
            <person name="Loviza R."/>
            <person name="Walstead R."/>
            <person name="Shah Z."/>
            <person name="Kiflezghi M."/>
            <person name="Wade K."/>
            <person name="Ball S.L."/>
            <person name="Bradley K.W."/>
            <person name="Asai D.J."/>
            <person name="Bowman C.A."/>
            <person name="Russell D.A."/>
            <person name="Pope W.H."/>
            <person name="Jacobs-Sera D."/>
            <person name="Hendrix R.W."/>
            <person name="Hatfull G.F."/>
        </authorList>
    </citation>
    <scope>NUCLEOTIDE SEQUENCE</scope>
</reference>
<dbReference type="Pfam" id="PF01843">
    <property type="entry name" value="DIL"/>
    <property type="match status" value="1"/>
</dbReference>
<dbReference type="GO" id="GO:0005524">
    <property type="term" value="F:ATP binding"/>
    <property type="evidence" value="ECO:0007669"/>
    <property type="project" value="UniProtKB-UniRule"/>
</dbReference>
<comment type="similarity">
    <text evidence="7">Belongs to the TRAFAC class myosin-kinesin ATPase superfamily. Myosin family.</text>
</comment>
<dbReference type="SUPFAM" id="SSF52540">
    <property type="entry name" value="P-loop containing nucleoside triphosphate hydrolases"/>
    <property type="match status" value="1"/>
</dbReference>
<name>A0A1D2A3U0_AUXPR</name>
<feature type="domain" description="Myosin motor" evidence="10">
    <location>
        <begin position="91"/>
        <end position="828"/>
    </location>
</feature>
<feature type="region of interest" description="Disordered" evidence="8">
    <location>
        <begin position="1251"/>
        <end position="1294"/>
    </location>
</feature>
<keyword evidence="5 7" id="KW-0505">Motor protein</keyword>
<evidence type="ECO:0000256" key="8">
    <source>
        <dbReference type="SAM" id="MobiDB-lite"/>
    </source>
</evidence>
<gene>
    <name evidence="11" type="ORF">g.92209</name>
</gene>
<dbReference type="PROSITE" id="PS51456">
    <property type="entry name" value="MYOSIN_MOTOR"/>
    <property type="match status" value="1"/>
</dbReference>
<dbReference type="InterPro" id="IPR027417">
    <property type="entry name" value="P-loop_NTPase"/>
</dbReference>
<dbReference type="GO" id="GO:0051015">
    <property type="term" value="F:actin filament binding"/>
    <property type="evidence" value="ECO:0007669"/>
    <property type="project" value="TreeGrafter"/>
</dbReference>
<dbReference type="FunFam" id="1.10.10.820:FF:000001">
    <property type="entry name" value="Myosin heavy chain"/>
    <property type="match status" value="1"/>
</dbReference>
<keyword evidence="4 7" id="KW-0518">Myosin</keyword>
<dbReference type="GO" id="GO:0007015">
    <property type="term" value="P:actin filament organization"/>
    <property type="evidence" value="ECO:0007669"/>
    <property type="project" value="TreeGrafter"/>
</dbReference>
<feature type="binding site" evidence="7">
    <location>
        <begin position="185"/>
        <end position="192"/>
    </location>
    <ligand>
        <name>ATP</name>
        <dbReference type="ChEBI" id="CHEBI:30616"/>
    </ligand>
</feature>
<dbReference type="Pfam" id="PF00063">
    <property type="entry name" value="Myosin_head"/>
    <property type="match status" value="1"/>
</dbReference>
<dbReference type="PANTHER" id="PTHR13140:SF781">
    <property type="entry name" value="MYOSIN-15"/>
    <property type="match status" value="1"/>
</dbReference>
<sequence length="1740" mass="182751">MPSLGRKASTPLERGLSQVYPQGTAVWAPRVEVLLSAAADGSRKRVTHWLAGIVQAAERKGDAVDLKVRLTSGDVVQITATSVHLQNERDDVIDDLVKSDFLHEPGILHTLHVRYGLDSIYTYSGSILIAVNPHKRVRGLYGPRMMAQYRGAALGELSPHVYAIAEQAYSAMMVDEQRQAILISGESGAGKTESAKLVMQYLAHRAGGGRAANGGGEAGADARGASSGAAPVEEQVLESNPLLEAFGNAKTSRNDNSSRFGKFVQIDFDAMGRVVGASISTYLLERSRVVSIKSPERSYHIFYQLVAGASREQRREFGLEGGVSSFRYLAQSDAVLLQHVDDAEEFGHTLDALRIIGLDAGAVRSVLSCVAAVLHLGNVAFATEGDCDDAVLADVAAEDAVEIAARLLGVAPEALLAALTRRVLETRGERIVKALGAEAAAESRDALAKALYARLFDWLVAAVNRKIGSLGAGGAGARSIGILDIYGFESFDTNSFEQLCINLANERLQQHFNGHVFKGEQAEYAAEGIAWSYVDFVDNQDCLDLLEGAGPALPGVFPLIDEACRVPGAGDADLARALRSRLAAHPCFRAPKRAPTGFAVEHYAGEVAYASEGLLDKNRDFVVAEHSALAAESCDPLVAALFADAAGGAGAGAGGGGAASSGAPTSSTPLTTARRSAFQLSTVASRFRKQLAVLMGTLDACHPHYIRCIKPNPGSVPGTLAAGYVLEQLRAGGVLEAVRIACAGFPTRKAFLPFAQRYALTLPDGWRVRLELPLNPRGFVDWYAAGDEQVVAVVRRILATSGMEGWQLGRTRVFLRAGQLAQLEGARGRRLAGSALRIQSAFRGMAARGELRRARAAAASIQAHWRGHRVRAGLAAARRDAAATRLQAAWRRAVARRAFLAARAHRRATLVQALVRRHLARARFLRETEAGRRRAAAAADEAGRAAAAVAIQRHVRGARGRAAAAALRRQRATLRAALEAREALAERCAALEAGSAQARAELSSARGAAAASDARAAQLASELEAARADAAAAVAAAAASGAEGAAAEAEAVRASAAEAAAAHERARAAAAAELELARRRAVEAEEVATRARSEAAAAEARSVAALAAAAAAAAEAEKRLEAELVVAQEARQEAARLRQELAARDAELAAVKESEALAYTQHAAKLASLQKAMNEYAATAVSEAEERAADAEARLSRQEEELREAAEGADHLSGRVVALGGRVAKLEAELAAAAQREAGLRANLEAAARAAEERRAADAEVPESPQRDGGALDGAASAAVATATPAATEPSPRDAPVLDAAAAASLSTLLSAAVRQRLPAVRVALGPSRKDPALGVPLAAWLVSESLIVWAGGWAPQQLGLAAEAVQGTILTTAAAGGLTAQAYWLASTLAIGALLKMRTIGRKEGALLLRLGDELIGFGALHECLAGAIADTLPVTVGVLLSDQAKRSARRRGPAPNGSPAVTPPPGSPGWSPGAGAQSWQALLGALTNVVETLRGEGVPPPAVRALAAACLRFVDAELLNALLLRRDCCSVSAARVLLAGLAELRGWAAYLGPEWCPGRETAAAALERVAQAARYLVQGKDDCVRKAHRGVPILADLGRLCPSLTLQQVYRLTEHQHDDWIAGAGLGSQNMVLLETLQRLMASQPSMADGDSGAEWDREDEEENLLVEPMEAFQLPRRALTEAARCFVQAAQRPDSVLDAPVPSGPALLDLIDQACRESDGLPQVLRSSAEFPFLQSR</sequence>
<evidence type="ECO:0000313" key="11">
    <source>
        <dbReference type="EMBL" id="JAT73623.1"/>
    </source>
</evidence>
<evidence type="ECO:0000256" key="7">
    <source>
        <dbReference type="PROSITE-ProRule" id="PRU00782"/>
    </source>
</evidence>
<dbReference type="GO" id="GO:0016020">
    <property type="term" value="C:membrane"/>
    <property type="evidence" value="ECO:0007669"/>
    <property type="project" value="TreeGrafter"/>
</dbReference>
<evidence type="ECO:0000256" key="3">
    <source>
        <dbReference type="ARBA" id="ARBA00023054"/>
    </source>
</evidence>
<dbReference type="Gene3D" id="1.20.58.530">
    <property type="match status" value="1"/>
</dbReference>
<evidence type="ECO:0000259" key="10">
    <source>
        <dbReference type="PROSITE" id="PS51456"/>
    </source>
</evidence>
<dbReference type="EMBL" id="GDKF01004999">
    <property type="protein sequence ID" value="JAT73623.1"/>
    <property type="molecule type" value="Transcribed_RNA"/>
</dbReference>
<feature type="domain" description="Dilute" evidence="9">
    <location>
        <begin position="1359"/>
        <end position="1645"/>
    </location>
</feature>
<dbReference type="InterPro" id="IPR000048">
    <property type="entry name" value="IQ_motif_EF-hand-BS"/>
</dbReference>
<dbReference type="SMART" id="SM00015">
    <property type="entry name" value="IQ"/>
    <property type="match status" value="5"/>
</dbReference>
<keyword evidence="2 7" id="KW-0067">ATP-binding</keyword>
<dbReference type="PROSITE" id="PS51126">
    <property type="entry name" value="DILUTE"/>
    <property type="match status" value="1"/>
</dbReference>
<evidence type="ECO:0000256" key="5">
    <source>
        <dbReference type="ARBA" id="ARBA00023175"/>
    </source>
</evidence>
<dbReference type="Gene3D" id="1.10.10.820">
    <property type="match status" value="1"/>
</dbReference>
<evidence type="ECO:0000259" key="9">
    <source>
        <dbReference type="PROSITE" id="PS51126"/>
    </source>
</evidence>
<evidence type="ECO:0000256" key="4">
    <source>
        <dbReference type="ARBA" id="ARBA00023123"/>
    </source>
</evidence>
<dbReference type="InterPro" id="IPR001609">
    <property type="entry name" value="Myosin_head_motor_dom-like"/>
</dbReference>
<dbReference type="Gene3D" id="1.20.5.190">
    <property type="match status" value="1"/>
</dbReference>
<dbReference type="GO" id="GO:0016459">
    <property type="term" value="C:myosin complex"/>
    <property type="evidence" value="ECO:0007669"/>
    <property type="project" value="UniProtKB-KW"/>
</dbReference>
<dbReference type="Pfam" id="PF00612">
    <property type="entry name" value="IQ"/>
    <property type="match status" value="3"/>
</dbReference>
<dbReference type="PRINTS" id="PR00193">
    <property type="entry name" value="MYOSINHEAVY"/>
</dbReference>